<dbReference type="GO" id="GO:0009236">
    <property type="term" value="P:cobalamin biosynthetic process"/>
    <property type="evidence" value="ECO:0007669"/>
    <property type="project" value="InterPro"/>
</dbReference>
<proteinExistence type="predicted"/>
<reference evidence="7" key="1">
    <citation type="submission" date="2015-07" db="EMBL/GenBank/DDBJ databases">
        <title>Complete Genome of Thermincola ferriacetica strain Z-0001T.</title>
        <authorList>
            <person name="Lusk B."/>
            <person name="Badalamenti J.P."/>
            <person name="Parameswaran P."/>
            <person name="Bond D.R."/>
            <person name="Torres C.I."/>
        </authorList>
    </citation>
    <scope>NUCLEOTIDE SEQUENCE [LARGE SCALE GENOMIC DNA]</scope>
    <source>
        <strain evidence="7">Z-0001</strain>
    </source>
</reference>
<evidence type="ECO:0000256" key="2">
    <source>
        <dbReference type="ARBA" id="ARBA00022741"/>
    </source>
</evidence>
<feature type="compositionally biased region" description="Basic and acidic residues" evidence="4">
    <location>
        <begin position="80"/>
        <end position="89"/>
    </location>
</feature>
<gene>
    <name evidence="6" type="ORF">Tfer_2640</name>
</gene>
<organism evidence="6 7">
    <name type="scientific">Thermincola ferriacetica</name>
    <dbReference type="NCBI Taxonomy" id="281456"/>
    <lineage>
        <taxon>Bacteria</taxon>
        <taxon>Bacillati</taxon>
        <taxon>Bacillota</taxon>
        <taxon>Clostridia</taxon>
        <taxon>Eubacteriales</taxon>
        <taxon>Thermincolaceae</taxon>
        <taxon>Thermincola</taxon>
    </lineage>
</organism>
<keyword evidence="1 6" id="KW-0808">Transferase</keyword>
<comment type="caution">
    <text evidence="6">The sequence shown here is derived from an EMBL/GenBank/DDBJ whole genome shotgun (WGS) entry which is preliminary data.</text>
</comment>
<dbReference type="Pfam" id="PF01923">
    <property type="entry name" value="Cob_adeno_trans"/>
    <property type="match status" value="1"/>
</dbReference>
<dbReference type="SUPFAM" id="SSF89028">
    <property type="entry name" value="Cobalamin adenosyltransferase-like"/>
    <property type="match status" value="1"/>
</dbReference>
<evidence type="ECO:0000313" key="6">
    <source>
        <dbReference type="EMBL" id="KNZ68761.1"/>
    </source>
</evidence>
<dbReference type="GO" id="GO:0006580">
    <property type="term" value="P:ethanolamine metabolic process"/>
    <property type="evidence" value="ECO:0007669"/>
    <property type="project" value="InterPro"/>
</dbReference>
<dbReference type="Gene3D" id="1.20.1200.10">
    <property type="entry name" value="Cobalamin adenosyltransferase-like"/>
    <property type="match status" value="1"/>
</dbReference>
<dbReference type="RefSeq" id="WP_052218675.1">
    <property type="nucleotide sequence ID" value="NZ_LGTE01000022.1"/>
</dbReference>
<dbReference type="InterPro" id="IPR009194">
    <property type="entry name" value="AdoTrfase_EutT"/>
</dbReference>
<dbReference type="PIRSF" id="PIRSF012294">
    <property type="entry name" value="ATR_EutT"/>
    <property type="match status" value="1"/>
</dbReference>
<keyword evidence="3" id="KW-0067">ATP-binding</keyword>
<accession>A0A0L6VZX1</accession>
<dbReference type="InterPro" id="IPR016030">
    <property type="entry name" value="CblAdoTrfase-like"/>
</dbReference>
<evidence type="ECO:0000259" key="5">
    <source>
        <dbReference type="Pfam" id="PF01923"/>
    </source>
</evidence>
<evidence type="ECO:0000313" key="7">
    <source>
        <dbReference type="Proteomes" id="UP000037175"/>
    </source>
</evidence>
<keyword evidence="2" id="KW-0547">Nucleotide-binding</keyword>
<dbReference type="GO" id="GO:0005524">
    <property type="term" value="F:ATP binding"/>
    <property type="evidence" value="ECO:0007669"/>
    <property type="project" value="UniProtKB-KW"/>
</dbReference>
<evidence type="ECO:0000256" key="3">
    <source>
        <dbReference type="ARBA" id="ARBA00022840"/>
    </source>
</evidence>
<dbReference type="PATRIC" id="fig|281456.6.peg.2756"/>
<sequence>MRVITESELRELYKQKEFTSFTVPAGVKLTPSALQFLSERRIKVIEESANKKAAAQMPKAQFHANSSGSPPGGSPATHENSGEKPEHMTHLRGSTLVLKNHPRIKFRGKLDSFEAFLIEAIVEAKNAGYGDLAQDLHQLLEYSRQIMSAEVREQPLPPLSYRGLSLQEIREHSHKPDKYYGVGHITPQPAHGKLMALLNLLRTQCRELELAAMDAFCGQPAEVERPDIIQALNRLSSLIYIMMIQLTAGRYKVGC</sequence>
<evidence type="ECO:0000256" key="4">
    <source>
        <dbReference type="SAM" id="MobiDB-lite"/>
    </source>
</evidence>
<dbReference type="InterPro" id="IPR036451">
    <property type="entry name" value="CblAdoTrfase-like_sf"/>
</dbReference>
<keyword evidence="7" id="KW-1185">Reference proteome</keyword>
<protein>
    <submittedName>
        <fullName evidence="6">Cob(I)yrinic acid a,c-diamide adenosyltransferase</fullName>
    </submittedName>
</protein>
<name>A0A0L6VZX1_9FIRM</name>
<feature type="region of interest" description="Disordered" evidence="4">
    <location>
        <begin position="53"/>
        <end position="89"/>
    </location>
</feature>
<dbReference type="GO" id="GO:0008817">
    <property type="term" value="F:corrinoid adenosyltransferase activity"/>
    <property type="evidence" value="ECO:0007669"/>
    <property type="project" value="InterPro"/>
</dbReference>
<feature type="domain" description="Cobalamin adenosyltransferase-like" evidence="5">
    <location>
        <begin position="84"/>
        <end position="244"/>
    </location>
</feature>
<dbReference type="Proteomes" id="UP000037175">
    <property type="component" value="Unassembled WGS sequence"/>
</dbReference>
<dbReference type="EMBL" id="LGTE01000022">
    <property type="protein sequence ID" value="KNZ68761.1"/>
    <property type="molecule type" value="Genomic_DNA"/>
</dbReference>
<evidence type="ECO:0000256" key="1">
    <source>
        <dbReference type="ARBA" id="ARBA00022679"/>
    </source>
</evidence>
<dbReference type="AlphaFoldDB" id="A0A0L6VZX1"/>